<protein>
    <submittedName>
        <fullName evidence="3">DUF305 domain-containing protein</fullName>
    </submittedName>
</protein>
<dbReference type="Pfam" id="PF03713">
    <property type="entry name" value="DUF305"/>
    <property type="match status" value="1"/>
</dbReference>
<evidence type="ECO:0000256" key="1">
    <source>
        <dbReference type="SAM" id="SignalP"/>
    </source>
</evidence>
<gene>
    <name evidence="3" type="ORF">Daura_19890</name>
</gene>
<dbReference type="Gene3D" id="1.20.1260.10">
    <property type="match status" value="1"/>
</dbReference>
<name>A0A9Q9IL99_9ACTN</name>
<proteinExistence type="predicted"/>
<dbReference type="KEGG" id="daur:Daura_19890"/>
<keyword evidence="4" id="KW-1185">Reference proteome</keyword>
<feature type="chain" id="PRO_5040428010" evidence="1">
    <location>
        <begin position="25"/>
        <end position="212"/>
    </location>
</feature>
<accession>A0A9Q9IL99</accession>
<dbReference type="PANTHER" id="PTHR36933">
    <property type="entry name" value="SLL0788 PROTEIN"/>
    <property type="match status" value="1"/>
</dbReference>
<evidence type="ECO:0000313" key="4">
    <source>
        <dbReference type="Proteomes" id="UP001058003"/>
    </source>
</evidence>
<feature type="signal peptide" evidence="1">
    <location>
        <begin position="1"/>
        <end position="24"/>
    </location>
</feature>
<dbReference type="RefSeq" id="WP_033361755.1">
    <property type="nucleotide sequence ID" value="NZ_CP073767.1"/>
</dbReference>
<dbReference type="OrthoDB" id="26872at2"/>
<sequence>MKYATLGRRAVLAGAVLTITVALSSCGVADAGGHDPVAPAHGSVSAGSAFNDVDATFLRMMIPHHQQAVEMAALAGTKATDPQIKRLAAQIGTQQNAEIETMRSWLAAQGQPTTMPDCPGAGCMPSGMMPSGMPAMPGMMSGADMAKLRAATGKDFDRLFLREMIAHHQAAVMMAKVELAHGANQDVKALAGRIVTTQQAEIATMRQLLDQL</sequence>
<dbReference type="InterPro" id="IPR012347">
    <property type="entry name" value="Ferritin-like"/>
</dbReference>
<dbReference type="EMBL" id="CP073767">
    <property type="protein sequence ID" value="UWZ58229.1"/>
    <property type="molecule type" value="Genomic_DNA"/>
</dbReference>
<reference evidence="3" key="1">
    <citation type="submission" date="2021-04" db="EMBL/GenBank/DDBJ databases">
        <title>Dactylosporangium aurantiacum NRRL B-8018 full assembly.</title>
        <authorList>
            <person name="Hartkoorn R.C."/>
            <person name="Beaudoing E."/>
            <person name="Hot D."/>
        </authorList>
    </citation>
    <scope>NUCLEOTIDE SEQUENCE</scope>
    <source>
        <strain evidence="3">NRRL B-8018</strain>
    </source>
</reference>
<evidence type="ECO:0000259" key="2">
    <source>
        <dbReference type="Pfam" id="PF03713"/>
    </source>
</evidence>
<feature type="domain" description="DUF305" evidence="2">
    <location>
        <begin position="54"/>
        <end position="209"/>
    </location>
</feature>
<keyword evidence="1" id="KW-0732">Signal</keyword>
<organism evidence="3 4">
    <name type="scientific">Dactylosporangium aurantiacum</name>
    <dbReference type="NCBI Taxonomy" id="35754"/>
    <lineage>
        <taxon>Bacteria</taxon>
        <taxon>Bacillati</taxon>
        <taxon>Actinomycetota</taxon>
        <taxon>Actinomycetes</taxon>
        <taxon>Micromonosporales</taxon>
        <taxon>Micromonosporaceae</taxon>
        <taxon>Dactylosporangium</taxon>
    </lineage>
</organism>
<evidence type="ECO:0000313" key="3">
    <source>
        <dbReference type="EMBL" id="UWZ58229.1"/>
    </source>
</evidence>
<dbReference type="PROSITE" id="PS51257">
    <property type="entry name" value="PROKAR_LIPOPROTEIN"/>
    <property type="match status" value="1"/>
</dbReference>
<dbReference type="Proteomes" id="UP001058003">
    <property type="component" value="Chromosome"/>
</dbReference>
<dbReference type="InterPro" id="IPR005183">
    <property type="entry name" value="DUF305_CopM-like"/>
</dbReference>
<dbReference type="AlphaFoldDB" id="A0A9Q9IL99"/>
<dbReference type="PANTHER" id="PTHR36933:SF1">
    <property type="entry name" value="SLL0788 PROTEIN"/>
    <property type="match status" value="1"/>
</dbReference>